<accession>A0A0J9C6S1</accession>
<organism evidence="3 4">
    <name type="scientific">[Clostridium] citroniae WAL-19142</name>
    <dbReference type="NCBI Taxonomy" id="742734"/>
    <lineage>
        <taxon>Bacteria</taxon>
        <taxon>Bacillati</taxon>
        <taxon>Bacillota</taxon>
        <taxon>Clostridia</taxon>
        <taxon>Lachnospirales</taxon>
        <taxon>Lachnospiraceae</taxon>
        <taxon>Enterocloster</taxon>
    </lineage>
</organism>
<dbReference type="RefSeq" id="WP_007860547.1">
    <property type="nucleotide sequence ID" value="NZ_KQ235877.1"/>
</dbReference>
<name>A0A0J9C6S1_9FIRM</name>
<dbReference type="GeneID" id="93161929"/>
<dbReference type="InterPro" id="IPR041698">
    <property type="entry name" value="Methyltransf_25"/>
</dbReference>
<dbReference type="SUPFAM" id="SSF53335">
    <property type="entry name" value="S-adenosyl-L-methionine-dependent methyltransferases"/>
    <property type="match status" value="1"/>
</dbReference>
<evidence type="ECO:0000313" key="3">
    <source>
        <dbReference type="EMBL" id="KMW20116.1"/>
    </source>
</evidence>
<dbReference type="Proteomes" id="UP000037392">
    <property type="component" value="Unassembled WGS sequence"/>
</dbReference>
<dbReference type="Gene3D" id="3.40.50.150">
    <property type="entry name" value="Vaccinia Virus protein VP39"/>
    <property type="match status" value="1"/>
</dbReference>
<dbReference type="InterPro" id="IPR029063">
    <property type="entry name" value="SAM-dependent_MTases_sf"/>
</dbReference>
<protein>
    <recommendedName>
        <fullName evidence="2">Methyltransferase domain-containing protein</fullName>
    </recommendedName>
</protein>
<dbReference type="PATRIC" id="fig|742734.4.peg.2287"/>
<dbReference type="CDD" id="cd02440">
    <property type="entry name" value="AdoMet_MTases"/>
    <property type="match status" value="1"/>
</dbReference>
<evidence type="ECO:0000313" key="4">
    <source>
        <dbReference type="Proteomes" id="UP000037392"/>
    </source>
</evidence>
<dbReference type="EMBL" id="ADLK01000019">
    <property type="protein sequence ID" value="KMW20116.1"/>
    <property type="molecule type" value="Genomic_DNA"/>
</dbReference>
<gene>
    <name evidence="3" type="ORF">HMPREF9470_02131</name>
</gene>
<dbReference type="GO" id="GO:0016740">
    <property type="term" value="F:transferase activity"/>
    <property type="evidence" value="ECO:0007669"/>
    <property type="project" value="UniProtKB-KW"/>
</dbReference>
<reference evidence="3 4" key="1">
    <citation type="submission" date="2011-04" db="EMBL/GenBank/DDBJ databases">
        <title>The Genome Sequence of Clostridium citroniae WAL-19142.</title>
        <authorList>
            <consortium name="The Broad Institute Genome Sequencing Platform"/>
            <person name="Earl A."/>
            <person name="Ward D."/>
            <person name="Feldgarden M."/>
            <person name="Gevers D."/>
            <person name="Warren Y.A."/>
            <person name="Tyrrell K.L."/>
            <person name="Citron D.M."/>
            <person name="Goldstein E.J."/>
            <person name="Daigneault M."/>
            <person name="Allen-Vercoe E."/>
            <person name="Young S.K."/>
            <person name="Zeng Q."/>
            <person name="Gargeya S."/>
            <person name="Fitzgerald M."/>
            <person name="Haas B."/>
            <person name="Abouelleil A."/>
            <person name="Alvarado L."/>
            <person name="Arachchi H.M."/>
            <person name="Berlin A."/>
            <person name="Brown A."/>
            <person name="Chapman S.B."/>
            <person name="Chen Z."/>
            <person name="Dunbar C."/>
            <person name="Freedman E."/>
            <person name="Gearin G."/>
            <person name="Gellesch M."/>
            <person name="Goldberg J."/>
            <person name="Griggs A."/>
            <person name="Gujja S."/>
            <person name="Heilman E.R."/>
            <person name="Heiman D."/>
            <person name="Howarth C."/>
            <person name="Larson L."/>
            <person name="Lui A."/>
            <person name="MacDonald P.J."/>
            <person name="Mehta T."/>
            <person name="Montmayeur A."/>
            <person name="Murphy C."/>
            <person name="Neiman D."/>
            <person name="Pearson M."/>
            <person name="Priest M."/>
            <person name="Roberts A."/>
            <person name="Saif S."/>
            <person name="Shea T."/>
            <person name="Shenoy N."/>
            <person name="Sisk P."/>
            <person name="Stolte C."/>
            <person name="Sykes S."/>
            <person name="White J."/>
            <person name="Yandava C."/>
            <person name="Wortman J."/>
            <person name="Nusbaum C."/>
            <person name="Birren B."/>
        </authorList>
    </citation>
    <scope>NUCLEOTIDE SEQUENCE [LARGE SCALE GENOMIC DNA]</scope>
    <source>
        <strain evidence="3 4">WAL-19142</strain>
    </source>
</reference>
<dbReference type="OrthoDB" id="9811589at2"/>
<proteinExistence type="predicted"/>
<dbReference type="PANTHER" id="PTHR43861">
    <property type="entry name" value="TRANS-ACONITATE 2-METHYLTRANSFERASE-RELATED"/>
    <property type="match status" value="1"/>
</dbReference>
<comment type="caution">
    <text evidence="3">The sequence shown here is derived from an EMBL/GenBank/DDBJ whole genome shotgun (WGS) entry which is preliminary data.</text>
</comment>
<feature type="domain" description="Methyltransferase" evidence="2">
    <location>
        <begin position="41"/>
        <end position="136"/>
    </location>
</feature>
<sequence length="249" mass="28778">MEAYTGFAEVYDVFQDNVPYEEWCAYVTGLLAEYGVSDGLILDMGCGTGSLTELLAKAGYDMIGIDNSGEMLQIAMNKSRDSGLDILYLQQDMREFELYGTVRAVVSICDSMNYIMEYGDLVQVFRLVNNYLDPKGVFIFDLNTEYKYREMLADYTFAEDREESSFIWNNFYDEEDKVNEYDLTLFVKEGELYRKFEETHYQRAYSLEEIKQAIGEAGMEFVAAYDACTHHPARDDSERIYVVAREMGK</sequence>
<evidence type="ECO:0000256" key="1">
    <source>
        <dbReference type="ARBA" id="ARBA00022679"/>
    </source>
</evidence>
<evidence type="ECO:0000259" key="2">
    <source>
        <dbReference type="Pfam" id="PF13649"/>
    </source>
</evidence>
<dbReference type="Pfam" id="PF13649">
    <property type="entry name" value="Methyltransf_25"/>
    <property type="match status" value="1"/>
</dbReference>
<dbReference type="AlphaFoldDB" id="A0A0J9C6S1"/>
<dbReference type="Gene3D" id="2.20.25.110">
    <property type="entry name" value="S-adenosyl-L-methionine-dependent methyltransferases"/>
    <property type="match status" value="1"/>
</dbReference>
<keyword evidence="1" id="KW-0808">Transferase</keyword>